<keyword evidence="4" id="KW-1185">Reference proteome</keyword>
<feature type="chain" id="PRO_5025407498" description="Tse2 ADP-ribosyltransferase toxin domain-containing protein" evidence="1">
    <location>
        <begin position="19"/>
        <end position="165"/>
    </location>
</feature>
<feature type="domain" description="Tse2 ADP-ribosyltransferase toxin" evidence="2">
    <location>
        <begin position="31"/>
        <end position="157"/>
    </location>
</feature>
<dbReference type="InterPro" id="IPR041018">
    <property type="entry name" value="ADPRTs_Tse2"/>
</dbReference>
<dbReference type="Proteomes" id="UP000799118">
    <property type="component" value="Unassembled WGS sequence"/>
</dbReference>
<name>A0A6A4GUD5_9AGAR</name>
<protein>
    <recommendedName>
        <fullName evidence="2">Tse2 ADP-ribosyltransferase toxin domain-containing protein</fullName>
    </recommendedName>
</protein>
<feature type="signal peptide" evidence="1">
    <location>
        <begin position="1"/>
        <end position="18"/>
    </location>
</feature>
<evidence type="ECO:0000256" key="1">
    <source>
        <dbReference type="SAM" id="SignalP"/>
    </source>
</evidence>
<accession>A0A6A4GUD5</accession>
<gene>
    <name evidence="3" type="ORF">BT96DRAFT_926766</name>
</gene>
<dbReference type="EMBL" id="ML769715">
    <property type="protein sequence ID" value="KAE9389023.1"/>
    <property type="molecule type" value="Genomic_DNA"/>
</dbReference>
<dbReference type="OrthoDB" id="10266325at2759"/>
<sequence length="165" mass="19088">MLAALLLLLPLKRHLVLDLSSHAILDEVPFELARVQSGVNVNLRDYAKQKELGRISYDLKTVDGMVHPAEGPNFIENRFLPTFQEVVRQFPRFKYSNLLCSYTELLGVKLPETLVILHEHSDHFSIQCTKPMSLDALNHELTEFINEHGRVLNKEEFDEEYPFEI</sequence>
<evidence type="ECO:0000313" key="3">
    <source>
        <dbReference type="EMBL" id="KAE9389023.1"/>
    </source>
</evidence>
<proteinExistence type="predicted"/>
<organism evidence="3 4">
    <name type="scientific">Gymnopus androsaceus JB14</name>
    <dbReference type="NCBI Taxonomy" id="1447944"/>
    <lineage>
        <taxon>Eukaryota</taxon>
        <taxon>Fungi</taxon>
        <taxon>Dikarya</taxon>
        <taxon>Basidiomycota</taxon>
        <taxon>Agaricomycotina</taxon>
        <taxon>Agaricomycetes</taxon>
        <taxon>Agaricomycetidae</taxon>
        <taxon>Agaricales</taxon>
        <taxon>Marasmiineae</taxon>
        <taxon>Omphalotaceae</taxon>
        <taxon>Gymnopus</taxon>
    </lineage>
</organism>
<dbReference type="AlphaFoldDB" id="A0A6A4GUD5"/>
<evidence type="ECO:0000259" key="2">
    <source>
        <dbReference type="Pfam" id="PF18648"/>
    </source>
</evidence>
<evidence type="ECO:0000313" key="4">
    <source>
        <dbReference type="Proteomes" id="UP000799118"/>
    </source>
</evidence>
<keyword evidence="1" id="KW-0732">Signal</keyword>
<reference evidence="3" key="1">
    <citation type="journal article" date="2019" name="Environ. Microbiol.">
        <title>Fungal ecological strategies reflected in gene transcription - a case study of two litter decomposers.</title>
        <authorList>
            <person name="Barbi F."/>
            <person name="Kohler A."/>
            <person name="Barry K."/>
            <person name="Baskaran P."/>
            <person name="Daum C."/>
            <person name="Fauchery L."/>
            <person name="Ihrmark K."/>
            <person name="Kuo A."/>
            <person name="LaButti K."/>
            <person name="Lipzen A."/>
            <person name="Morin E."/>
            <person name="Grigoriev I.V."/>
            <person name="Henrissat B."/>
            <person name="Lindahl B."/>
            <person name="Martin F."/>
        </authorList>
    </citation>
    <scope>NUCLEOTIDE SEQUENCE</scope>
    <source>
        <strain evidence="3">JB14</strain>
    </source>
</reference>
<dbReference type="Pfam" id="PF18648">
    <property type="entry name" value="ADPRTs_Tse2"/>
    <property type="match status" value="1"/>
</dbReference>